<accession>A0A1M5A504</accession>
<dbReference type="STRING" id="288992.SAMN04488522_102591"/>
<dbReference type="Proteomes" id="UP000184287">
    <property type="component" value="Unassembled WGS sequence"/>
</dbReference>
<dbReference type="EMBL" id="FQUQ01000002">
    <property type="protein sequence ID" value="SHF25373.1"/>
    <property type="molecule type" value="Genomic_DNA"/>
</dbReference>
<protein>
    <submittedName>
        <fullName evidence="2">Uncharacterized protein</fullName>
    </submittedName>
</protein>
<keyword evidence="3" id="KW-1185">Reference proteome</keyword>
<dbReference type="OrthoDB" id="5936019at2"/>
<gene>
    <name evidence="2" type="ORF">SAMN04488522_102591</name>
</gene>
<feature type="transmembrane region" description="Helical" evidence="1">
    <location>
        <begin position="77"/>
        <end position="97"/>
    </location>
</feature>
<dbReference type="RefSeq" id="WP_073230590.1">
    <property type="nucleotide sequence ID" value="NZ_FQUQ01000002.1"/>
</dbReference>
<keyword evidence="1" id="KW-0472">Membrane</keyword>
<proteinExistence type="predicted"/>
<sequence>MYNKHGYYGLMERYQVERAIKMARILNIIGVIIAIAIFFSGEFEKYVTGAALIAPFIFMLIFRSYKGAISSDFSTDPYPTMIWGILAILISMFMRYVLDLNTLVYSGVWLPSIIIGVLFCLPKLIPGKGYKFRDRADHSEKIIMILLALSYGLVSTFTMNQVYDASVPRTYHVKVLDKISRSGRKTLPSCHLMVSPWSSRITNEEVEVGWKLYKNVKVNDEVNIYLLEGYLGIPWFVVQK</sequence>
<name>A0A1M5A504_9SPHI</name>
<evidence type="ECO:0000313" key="3">
    <source>
        <dbReference type="Proteomes" id="UP000184287"/>
    </source>
</evidence>
<reference evidence="3" key="1">
    <citation type="submission" date="2016-11" db="EMBL/GenBank/DDBJ databases">
        <authorList>
            <person name="Varghese N."/>
            <person name="Submissions S."/>
        </authorList>
    </citation>
    <scope>NUCLEOTIDE SEQUENCE [LARGE SCALE GENOMIC DNA]</scope>
    <source>
        <strain evidence="3">DSM 16990</strain>
    </source>
</reference>
<evidence type="ECO:0000313" key="2">
    <source>
        <dbReference type="EMBL" id="SHF25373.1"/>
    </source>
</evidence>
<feature type="transmembrane region" description="Helical" evidence="1">
    <location>
        <begin position="46"/>
        <end position="65"/>
    </location>
</feature>
<keyword evidence="1" id="KW-0812">Transmembrane</keyword>
<feature type="transmembrane region" description="Helical" evidence="1">
    <location>
        <begin position="21"/>
        <end position="40"/>
    </location>
</feature>
<organism evidence="2 3">
    <name type="scientific">Pedobacter caeni</name>
    <dbReference type="NCBI Taxonomy" id="288992"/>
    <lineage>
        <taxon>Bacteria</taxon>
        <taxon>Pseudomonadati</taxon>
        <taxon>Bacteroidota</taxon>
        <taxon>Sphingobacteriia</taxon>
        <taxon>Sphingobacteriales</taxon>
        <taxon>Sphingobacteriaceae</taxon>
        <taxon>Pedobacter</taxon>
    </lineage>
</organism>
<keyword evidence="1" id="KW-1133">Transmembrane helix</keyword>
<feature type="transmembrane region" description="Helical" evidence="1">
    <location>
        <begin position="142"/>
        <end position="163"/>
    </location>
</feature>
<dbReference type="AlphaFoldDB" id="A0A1M5A504"/>
<feature type="transmembrane region" description="Helical" evidence="1">
    <location>
        <begin position="103"/>
        <end position="121"/>
    </location>
</feature>
<evidence type="ECO:0000256" key="1">
    <source>
        <dbReference type="SAM" id="Phobius"/>
    </source>
</evidence>